<evidence type="ECO:0000313" key="7">
    <source>
        <dbReference type="Proteomes" id="UP000595001"/>
    </source>
</evidence>
<evidence type="ECO:0000256" key="2">
    <source>
        <dbReference type="ARBA" id="ARBA00022833"/>
    </source>
</evidence>
<comment type="cofactor">
    <cofactor evidence="4">
        <name>Zn(2+)</name>
        <dbReference type="ChEBI" id="CHEBI:29105"/>
    </cofactor>
</comment>
<comment type="similarity">
    <text evidence="4">Belongs to the zinc-containing alcohol dehydrogenase family.</text>
</comment>
<dbReference type="InterPro" id="IPR020843">
    <property type="entry name" value="ER"/>
</dbReference>
<dbReference type="InterPro" id="IPR013154">
    <property type="entry name" value="ADH-like_N"/>
</dbReference>
<dbReference type="GO" id="GO:0044281">
    <property type="term" value="P:small molecule metabolic process"/>
    <property type="evidence" value="ECO:0007669"/>
    <property type="project" value="UniProtKB-ARBA"/>
</dbReference>
<dbReference type="SUPFAM" id="SSF50129">
    <property type="entry name" value="GroES-like"/>
    <property type="match status" value="1"/>
</dbReference>
<dbReference type="GO" id="GO:0008270">
    <property type="term" value="F:zinc ion binding"/>
    <property type="evidence" value="ECO:0007669"/>
    <property type="project" value="InterPro"/>
</dbReference>
<dbReference type="GeneID" id="60590919"/>
<gene>
    <name evidence="6" type="ORF">I7X12_20460</name>
</gene>
<evidence type="ECO:0000256" key="4">
    <source>
        <dbReference type="RuleBase" id="RU361277"/>
    </source>
</evidence>
<evidence type="ECO:0000256" key="1">
    <source>
        <dbReference type="ARBA" id="ARBA00022723"/>
    </source>
</evidence>
<dbReference type="InterPro" id="IPR050129">
    <property type="entry name" value="Zn_alcohol_dh"/>
</dbReference>
<evidence type="ECO:0000259" key="5">
    <source>
        <dbReference type="SMART" id="SM00829"/>
    </source>
</evidence>
<feature type="domain" description="Enoyl reductase (ER)" evidence="5">
    <location>
        <begin position="10"/>
        <end position="348"/>
    </location>
</feature>
<dbReference type="GO" id="GO:0051262">
    <property type="term" value="P:protein tetramerization"/>
    <property type="evidence" value="ECO:0007669"/>
    <property type="project" value="UniProtKB-ARBA"/>
</dbReference>
<keyword evidence="3" id="KW-0560">Oxidoreductase</keyword>
<sequence length="351" mass="35976">MRAVVLAEHGEPLECREVPEPEPDPDGVVVETEACGICRSDWHAWQGHGDWVDDRVPTGQVLGHEPVGTVDEVGADVETVRPGDRVVVPFSLADGTCPACRAGRQNYCEGATALGFGPAAPGAFAERFHVPAADVNAVGLPDGVSGVAAASMGCRFVTAFEGLDATADVGGGDVVVVVGCGGVGLSAVQIAAALGATPVAVDVREAPLELAAEIGAVATLNAERVDVSERVHDRFGGGDVSMDALGSAETFRTAVDSLGSGGTHVQVGLTGDDDRGEVPLPVDRLVQADLTVAGSRGMAPRRYDDIFAMVSAGQVDPGALVTDRVALDEVPDRLAAMSEFDTVGVEVVTEF</sequence>
<dbReference type="PROSITE" id="PS00059">
    <property type="entry name" value="ADH_ZINC"/>
    <property type="match status" value="1"/>
</dbReference>
<keyword evidence="1 4" id="KW-0479">Metal-binding</keyword>
<dbReference type="OrthoDB" id="73567at2157"/>
<dbReference type="EMBL" id="CP065856">
    <property type="protein sequence ID" value="QPV63050.1"/>
    <property type="molecule type" value="Genomic_DNA"/>
</dbReference>
<evidence type="ECO:0000256" key="3">
    <source>
        <dbReference type="ARBA" id="ARBA00023002"/>
    </source>
</evidence>
<keyword evidence="7" id="KW-1185">Reference proteome</keyword>
<dbReference type="InterPro" id="IPR002328">
    <property type="entry name" value="ADH_Zn_CS"/>
</dbReference>
<dbReference type="AlphaFoldDB" id="A0A7T3FYI1"/>
<protein>
    <submittedName>
        <fullName evidence="6">Alcohol dehydrogenase catalytic domain-containing protein</fullName>
    </submittedName>
</protein>
<organism evidence="6 7">
    <name type="scientific">Halosimplex litoreum</name>
    <dbReference type="NCBI Taxonomy" id="1198301"/>
    <lineage>
        <taxon>Archaea</taxon>
        <taxon>Methanobacteriati</taxon>
        <taxon>Methanobacteriota</taxon>
        <taxon>Stenosarchaea group</taxon>
        <taxon>Halobacteria</taxon>
        <taxon>Halobacteriales</taxon>
        <taxon>Haloarculaceae</taxon>
        <taxon>Halosimplex</taxon>
    </lineage>
</organism>
<evidence type="ECO:0000313" key="6">
    <source>
        <dbReference type="EMBL" id="QPV63050.1"/>
    </source>
</evidence>
<dbReference type="Gene3D" id="3.90.180.10">
    <property type="entry name" value="Medium-chain alcohol dehydrogenases, catalytic domain"/>
    <property type="match status" value="1"/>
</dbReference>
<dbReference type="KEGG" id="hlt:I7X12_20460"/>
<reference evidence="6 7" key="1">
    <citation type="submission" date="2020-12" db="EMBL/GenBank/DDBJ databases">
        <title>Halosimplex halophilum sp. nov. and Halosimplex salinum sp. nov., two new members of the genus Halosimplex.</title>
        <authorList>
            <person name="Cui H.L."/>
        </authorList>
    </citation>
    <scope>NUCLEOTIDE SEQUENCE [LARGE SCALE GENOMIC DNA]</scope>
    <source>
        <strain evidence="6 7">YGH94</strain>
    </source>
</reference>
<dbReference type="GO" id="GO:0043168">
    <property type="term" value="F:anion binding"/>
    <property type="evidence" value="ECO:0007669"/>
    <property type="project" value="UniProtKB-ARBA"/>
</dbReference>
<dbReference type="PANTHER" id="PTHR43401:SF5">
    <property type="entry name" value="ALCOHOL DEHYDROGENASE-RELATED"/>
    <property type="match status" value="1"/>
</dbReference>
<keyword evidence="2 4" id="KW-0862">Zinc</keyword>
<dbReference type="InterPro" id="IPR036291">
    <property type="entry name" value="NAD(P)-bd_dom_sf"/>
</dbReference>
<dbReference type="RefSeq" id="WP_198061844.1">
    <property type="nucleotide sequence ID" value="NZ_CP065856.1"/>
</dbReference>
<dbReference type="InterPro" id="IPR013149">
    <property type="entry name" value="ADH-like_C"/>
</dbReference>
<dbReference type="Pfam" id="PF00107">
    <property type="entry name" value="ADH_zinc_N"/>
    <property type="match status" value="1"/>
</dbReference>
<dbReference type="Pfam" id="PF08240">
    <property type="entry name" value="ADH_N"/>
    <property type="match status" value="1"/>
</dbReference>
<accession>A0A7T3FYI1</accession>
<name>A0A7T3FYI1_9EURY</name>
<dbReference type="Proteomes" id="UP000595001">
    <property type="component" value="Chromosome"/>
</dbReference>
<dbReference type="InterPro" id="IPR011032">
    <property type="entry name" value="GroES-like_sf"/>
</dbReference>
<dbReference type="PANTHER" id="PTHR43401">
    <property type="entry name" value="L-THREONINE 3-DEHYDROGENASE"/>
    <property type="match status" value="1"/>
</dbReference>
<proteinExistence type="inferred from homology"/>
<dbReference type="GO" id="GO:0016616">
    <property type="term" value="F:oxidoreductase activity, acting on the CH-OH group of donors, NAD or NADP as acceptor"/>
    <property type="evidence" value="ECO:0007669"/>
    <property type="project" value="UniProtKB-ARBA"/>
</dbReference>
<dbReference type="SMART" id="SM00829">
    <property type="entry name" value="PKS_ER"/>
    <property type="match status" value="1"/>
</dbReference>
<dbReference type="GO" id="GO:0030554">
    <property type="term" value="F:adenyl nucleotide binding"/>
    <property type="evidence" value="ECO:0007669"/>
    <property type="project" value="UniProtKB-ARBA"/>
</dbReference>
<dbReference type="SUPFAM" id="SSF51735">
    <property type="entry name" value="NAD(P)-binding Rossmann-fold domains"/>
    <property type="match status" value="1"/>
</dbReference>